<dbReference type="PANTHER" id="PTHR42870">
    <property type="entry name" value="ACETYL-COA C-ACETYLTRANSFERASE"/>
    <property type="match status" value="1"/>
</dbReference>
<dbReference type="SUPFAM" id="SSF53901">
    <property type="entry name" value="Thiolase-like"/>
    <property type="match status" value="2"/>
</dbReference>
<evidence type="ECO:0000313" key="3">
    <source>
        <dbReference type="Proteomes" id="UP000476310"/>
    </source>
</evidence>
<dbReference type="GO" id="GO:0016747">
    <property type="term" value="F:acyltransferase activity, transferring groups other than amino-acyl groups"/>
    <property type="evidence" value="ECO:0007669"/>
    <property type="project" value="InterPro"/>
</dbReference>
<dbReference type="InterPro" id="IPR016039">
    <property type="entry name" value="Thiolase-like"/>
</dbReference>
<dbReference type="Proteomes" id="UP000476310">
    <property type="component" value="Unassembled WGS sequence"/>
</dbReference>
<evidence type="ECO:0000259" key="1">
    <source>
        <dbReference type="Pfam" id="PF22691"/>
    </source>
</evidence>
<dbReference type="InterPro" id="IPR055140">
    <property type="entry name" value="Thiolase_C_2"/>
</dbReference>
<dbReference type="CDD" id="cd00829">
    <property type="entry name" value="SCP-x_thiolase"/>
    <property type="match status" value="1"/>
</dbReference>
<reference evidence="2" key="1">
    <citation type="submission" date="2020-02" db="EMBL/GenBank/DDBJ databases">
        <title>A new Streptomyces sp. for controlling soil-borne diseases.</title>
        <authorList>
            <person name="Li X."/>
            <person name="Tian Y."/>
            <person name="Gao K."/>
        </authorList>
    </citation>
    <scope>NUCLEOTIDE SEQUENCE [LARGE SCALE GENOMIC DNA]</scope>
    <source>
        <strain evidence="2">0250</strain>
    </source>
</reference>
<dbReference type="InterPro" id="IPR002155">
    <property type="entry name" value="Thiolase"/>
</dbReference>
<protein>
    <submittedName>
        <fullName evidence="2">Thiolase family protein</fullName>
    </submittedName>
</protein>
<accession>A0A6G4AI80</accession>
<dbReference type="Gene3D" id="3.40.47.10">
    <property type="match status" value="1"/>
</dbReference>
<sequence>MATSSWPGGAAAVVGLGSTEFGHLPGRSADDLGLRALVAAMADAELVPSRIDGLVASRVSGYEAMAARAGIEPRWSLQLPAEGRMTGPAIQSAVLAIAAGMCTTVALVYGNNGKSGRHTYGGEGASSSAAAEGYGTVPELTRPYGMTSPGAYYALMLQRHRAQFGTSEEQLATVATTFRRHAALNPSAVLRTPLTTEDYLDSRYVVKPMHLFDYCLINDGGVAMIITRADIARDLPHRPVHIVGFGQRGRLRDSDYPPEDYWRGAIGAAGGDTYRMAGREREDVDALMVYDNFSPNVLFSLEGLGFCEPGESGAWIQDGRIGLGGELPLNTSGGHLSESYMQGWALNVEAVRQLRGDCGPRQVEGASCVQYVAAAPIVSSILYGTEA</sequence>
<evidence type="ECO:0000313" key="2">
    <source>
        <dbReference type="EMBL" id="NEW72950.1"/>
    </source>
</evidence>
<name>A0A6G4AI80_9ACTN</name>
<dbReference type="AlphaFoldDB" id="A0A6G4AI80"/>
<dbReference type="PANTHER" id="PTHR42870:SF1">
    <property type="entry name" value="NON-SPECIFIC LIPID-TRANSFER PROTEIN-LIKE 2"/>
    <property type="match status" value="1"/>
</dbReference>
<proteinExistence type="predicted"/>
<comment type="caution">
    <text evidence="2">The sequence shown here is derived from an EMBL/GenBank/DDBJ whole genome shotgun (WGS) entry which is preliminary data.</text>
</comment>
<dbReference type="Pfam" id="PF22691">
    <property type="entry name" value="Thiolase_C_1"/>
    <property type="match status" value="1"/>
</dbReference>
<feature type="domain" description="Thiolase C-terminal" evidence="1">
    <location>
        <begin position="263"/>
        <end position="367"/>
    </location>
</feature>
<dbReference type="PIRSF" id="PIRSF000429">
    <property type="entry name" value="Ac-CoA_Ac_transf"/>
    <property type="match status" value="1"/>
</dbReference>
<organism evidence="2 3">
    <name type="scientific">Streptomyces rhizosphaericus</name>
    <dbReference type="NCBI Taxonomy" id="114699"/>
    <lineage>
        <taxon>Bacteria</taxon>
        <taxon>Bacillati</taxon>
        <taxon>Actinomycetota</taxon>
        <taxon>Actinomycetes</taxon>
        <taxon>Kitasatosporales</taxon>
        <taxon>Streptomycetaceae</taxon>
        <taxon>Streptomyces</taxon>
        <taxon>Streptomyces violaceusniger group</taxon>
    </lineage>
</organism>
<keyword evidence="3" id="KW-1185">Reference proteome</keyword>
<dbReference type="EMBL" id="JAAIKT010000026">
    <property type="protein sequence ID" value="NEW72950.1"/>
    <property type="molecule type" value="Genomic_DNA"/>
</dbReference>
<gene>
    <name evidence="2" type="ORF">G4H13_21860</name>
</gene>
<dbReference type="RefSeq" id="WP_164429706.1">
    <property type="nucleotide sequence ID" value="NZ_JAAIKT010000026.1"/>
</dbReference>